<evidence type="ECO:0000256" key="1">
    <source>
        <dbReference type="SAM" id="Phobius"/>
    </source>
</evidence>
<evidence type="ECO:0000313" key="2">
    <source>
        <dbReference type="EMBL" id="ACQ79568.1"/>
    </source>
</evidence>
<keyword evidence="1" id="KW-1133">Transmembrane helix</keyword>
<dbReference type="AlphaFoldDB" id="C5C1V0"/>
<sequence length="141" mass="15442">MPGGWVWILVLGIGVAAALGAIVFITRLRTLAHRVGSFECALRTSATSGWASGIAHYAVDRLVWYRVISVNLGPSASWPRARLVITSWERRMSADGPTDIVEAHCRVDEREFVLAMHRAAFSGLTSWLEATPPGDRLSQVL</sequence>
<reference evidence="2 3" key="1">
    <citation type="journal article" date="2009" name="Stand. Genomic Sci.">
        <title>Complete genome sequence of Beutenbergia cavernae type strain (HKI 0122).</title>
        <authorList>
            <person name="Land M."/>
            <person name="Pukall R."/>
            <person name="Abt B."/>
            <person name="Goker M."/>
            <person name="Rohde M."/>
            <person name="Glavina Del Rio T."/>
            <person name="Tice H."/>
            <person name="Copeland A."/>
            <person name="Cheng J.F."/>
            <person name="Lucas S."/>
            <person name="Chen F."/>
            <person name="Nolan M."/>
            <person name="Bruce D."/>
            <person name="Goodwin L."/>
            <person name="Pitluck S."/>
            <person name="Ivanova N."/>
            <person name="Mavromatis K."/>
            <person name="Ovchinnikova G."/>
            <person name="Pati A."/>
            <person name="Chen A."/>
            <person name="Palaniappan K."/>
            <person name="Hauser L."/>
            <person name="Chang Y.J."/>
            <person name="Jefferies C.C."/>
            <person name="Saunders E."/>
            <person name="Brettin T."/>
            <person name="Detter J.C."/>
            <person name="Han C."/>
            <person name="Chain P."/>
            <person name="Bristow J."/>
            <person name="Eisen J.A."/>
            <person name="Markowitz V."/>
            <person name="Hugenholtz P."/>
            <person name="Kyrpides N.C."/>
            <person name="Klenk H.P."/>
            <person name="Lapidus A."/>
        </authorList>
    </citation>
    <scope>NUCLEOTIDE SEQUENCE [LARGE SCALE GENOMIC DNA]</scope>
    <source>
        <strain evidence="3">ATCC BAA-8 / DSM 12333 / NBRC 16432</strain>
    </source>
</reference>
<keyword evidence="1" id="KW-0812">Transmembrane</keyword>
<dbReference type="Pfam" id="PF10739">
    <property type="entry name" value="DUF2550"/>
    <property type="match status" value="1"/>
</dbReference>
<dbReference type="KEGG" id="bcv:Bcav_1309"/>
<name>C5C1V0_BEUC1</name>
<accession>C5C1V0</accession>
<evidence type="ECO:0000313" key="3">
    <source>
        <dbReference type="Proteomes" id="UP000007962"/>
    </source>
</evidence>
<gene>
    <name evidence="2" type="ordered locus">Bcav_1309</name>
</gene>
<dbReference type="EMBL" id="CP001618">
    <property type="protein sequence ID" value="ACQ79568.1"/>
    <property type="molecule type" value="Genomic_DNA"/>
</dbReference>
<dbReference type="HOGENOM" id="CLU_122300_1_1_11"/>
<dbReference type="InterPro" id="IPR019675">
    <property type="entry name" value="DUF2550"/>
</dbReference>
<dbReference type="OrthoDB" id="3267160at2"/>
<protein>
    <recommendedName>
        <fullName evidence="4">DUF2550 family protein</fullName>
    </recommendedName>
</protein>
<keyword evidence="1" id="KW-0472">Membrane</keyword>
<keyword evidence="3" id="KW-1185">Reference proteome</keyword>
<feature type="transmembrane region" description="Helical" evidence="1">
    <location>
        <begin position="6"/>
        <end position="25"/>
    </location>
</feature>
<organism evidence="2 3">
    <name type="scientific">Beutenbergia cavernae (strain ATCC BAA-8 / DSM 12333 / CCUG 43141 / JCM 11478 / NBRC 16432 / NCIMB 13614 / HKI 0122)</name>
    <dbReference type="NCBI Taxonomy" id="471853"/>
    <lineage>
        <taxon>Bacteria</taxon>
        <taxon>Bacillati</taxon>
        <taxon>Actinomycetota</taxon>
        <taxon>Actinomycetes</taxon>
        <taxon>Micrococcales</taxon>
        <taxon>Beutenbergiaceae</taxon>
        <taxon>Beutenbergia</taxon>
    </lineage>
</organism>
<proteinExistence type="predicted"/>
<evidence type="ECO:0008006" key="4">
    <source>
        <dbReference type="Google" id="ProtNLM"/>
    </source>
</evidence>
<dbReference type="Proteomes" id="UP000007962">
    <property type="component" value="Chromosome"/>
</dbReference>
<dbReference type="STRING" id="471853.Bcav_1309"/>